<sequence length="67" mass="7675">MALARLWLSKHPLWILDEPLTAIDKQGVKVLEQLFLQHTENGGSVLLTTHQDMFTSSDKLKKIRLGY</sequence>
<reference evidence="6 7" key="2">
    <citation type="submission" date="2015-01" db="EMBL/GenBank/DDBJ databases">
        <authorList>
            <consortium name="NBRP consortium"/>
            <person name="Sawabe T."/>
            <person name="Meirelles P."/>
            <person name="Feng G."/>
            <person name="Sayaka M."/>
            <person name="Hattori M."/>
            <person name="Ohkuma M."/>
        </authorList>
    </citation>
    <scope>NUCLEOTIDE SEQUENCE [LARGE SCALE GENOMIC DNA]</scope>
    <source>
        <strain evidence="7">JCM 19241</strain>
    </source>
</reference>
<evidence type="ECO:0000256" key="1">
    <source>
        <dbReference type="ARBA" id="ARBA00022448"/>
    </source>
</evidence>
<keyword evidence="1" id="KW-0813">Transport</keyword>
<keyword evidence="2" id="KW-0547">Nucleotide-binding</keyword>
<evidence type="ECO:0000256" key="3">
    <source>
        <dbReference type="ARBA" id="ARBA00022840"/>
    </source>
</evidence>
<comment type="caution">
    <text evidence="6">The sequence shown here is derived from an EMBL/GenBank/DDBJ whole genome shotgun (WGS) entry which is preliminary data.</text>
</comment>
<evidence type="ECO:0000313" key="7">
    <source>
        <dbReference type="Proteomes" id="UP000031666"/>
    </source>
</evidence>
<dbReference type="PANTHER" id="PTHR43499:SF1">
    <property type="entry name" value="ABC TRANSPORTER I FAMILY MEMBER 1"/>
    <property type="match status" value="1"/>
</dbReference>
<reference evidence="6 7" key="1">
    <citation type="submission" date="2015-01" db="EMBL/GenBank/DDBJ databases">
        <title>Vibrio sp. C94 JCM 19241 whole genome shotgun sequence.</title>
        <authorList>
            <person name="Sawabe T."/>
            <person name="Meirelles P."/>
            <person name="Feng G."/>
            <person name="Sayaka M."/>
            <person name="Hattori M."/>
            <person name="Ohkuma M."/>
        </authorList>
    </citation>
    <scope>NUCLEOTIDE SEQUENCE [LARGE SCALE GENOMIC DNA]</scope>
    <source>
        <strain evidence="7">JCM 19241</strain>
    </source>
</reference>
<dbReference type="PANTHER" id="PTHR43499">
    <property type="entry name" value="ABC TRANSPORTER I FAMILY MEMBER 1"/>
    <property type="match status" value="1"/>
</dbReference>
<keyword evidence="3" id="KW-0067">ATP-binding</keyword>
<dbReference type="GO" id="GO:0022857">
    <property type="term" value="F:transmembrane transporter activity"/>
    <property type="evidence" value="ECO:0007669"/>
    <property type="project" value="InterPro"/>
</dbReference>
<keyword evidence="5" id="KW-0472">Membrane</keyword>
<accession>A0A0B8Q1U5</accession>
<dbReference type="SUPFAM" id="SSF52540">
    <property type="entry name" value="P-loop containing nucleoside triphosphate hydrolases"/>
    <property type="match status" value="1"/>
</dbReference>
<evidence type="ECO:0000256" key="4">
    <source>
        <dbReference type="ARBA" id="ARBA00022967"/>
    </source>
</evidence>
<dbReference type="GO" id="GO:0005524">
    <property type="term" value="F:ATP binding"/>
    <property type="evidence" value="ECO:0007669"/>
    <property type="project" value="UniProtKB-KW"/>
</dbReference>
<evidence type="ECO:0000313" key="6">
    <source>
        <dbReference type="EMBL" id="GAM73405.1"/>
    </source>
</evidence>
<proteinExistence type="predicted"/>
<name>A0A0B8Q1U5_9VIBR</name>
<dbReference type="InterPro" id="IPR027417">
    <property type="entry name" value="P-loop_NTPase"/>
</dbReference>
<dbReference type="AlphaFoldDB" id="A0A0B8Q1U5"/>
<keyword evidence="4" id="KW-1278">Translocase</keyword>
<dbReference type="EMBL" id="BBSC01000001">
    <property type="protein sequence ID" value="GAM73405.1"/>
    <property type="molecule type" value="Genomic_DNA"/>
</dbReference>
<gene>
    <name evidence="6" type="ORF">JCM19241_2860</name>
</gene>
<dbReference type="Gene3D" id="3.40.50.300">
    <property type="entry name" value="P-loop containing nucleotide triphosphate hydrolases"/>
    <property type="match status" value="1"/>
</dbReference>
<dbReference type="Proteomes" id="UP000031666">
    <property type="component" value="Unassembled WGS sequence"/>
</dbReference>
<dbReference type="InterPro" id="IPR005895">
    <property type="entry name" value="ABC_transptr_haem_export_CcmA"/>
</dbReference>
<protein>
    <submittedName>
        <fullName evidence="6">ABC transporter</fullName>
    </submittedName>
</protein>
<evidence type="ECO:0000256" key="2">
    <source>
        <dbReference type="ARBA" id="ARBA00022741"/>
    </source>
</evidence>
<evidence type="ECO:0000256" key="5">
    <source>
        <dbReference type="ARBA" id="ARBA00023136"/>
    </source>
</evidence>
<dbReference type="STRING" id="1481914.JCM19241_2860"/>
<dbReference type="GO" id="GO:0017004">
    <property type="term" value="P:cytochrome complex assembly"/>
    <property type="evidence" value="ECO:0007669"/>
    <property type="project" value="InterPro"/>
</dbReference>
<organism evidence="6 7">
    <name type="scientific">Vibrio ishigakensis</name>
    <dbReference type="NCBI Taxonomy" id="1481914"/>
    <lineage>
        <taxon>Bacteria</taxon>
        <taxon>Pseudomonadati</taxon>
        <taxon>Pseudomonadota</taxon>
        <taxon>Gammaproteobacteria</taxon>
        <taxon>Vibrionales</taxon>
        <taxon>Vibrionaceae</taxon>
        <taxon>Vibrio</taxon>
    </lineage>
</organism>